<dbReference type="EMBL" id="GGFJ01013252">
    <property type="protein sequence ID" value="MBW62393.1"/>
    <property type="molecule type" value="Transcribed_RNA"/>
</dbReference>
<reference evidence="2" key="1">
    <citation type="submission" date="2018-01" db="EMBL/GenBank/DDBJ databases">
        <title>An insight into the sialome of Amazonian anophelines.</title>
        <authorList>
            <person name="Ribeiro J.M."/>
            <person name="Scarpassa V."/>
            <person name="Calvo E."/>
        </authorList>
    </citation>
    <scope>NUCLEOTIDE SEQUENCE</scope>
    <source>
        <tissue evidence="2">Salivary glands</tissue>
    </source>
</reference>
<feature type="signal peptide" evidence="1">
    <location>
        <begin position="1"/>
        <end position="23"/>
    </location>
</feature>
<keyword evidence="1" id="KW-0732">Signal</keyword>
<sequence>MKMAKRASTWTICIVWLVTRCLRIAIHSKTTNLPASIDKTWNCCAGRCAKNRRTKMSPMRRQKLKMKLVPLRMRPLVVMKRSRRK</sequence>
<dbReference type="AlphaFoldDB" id="A0A2M4CAP0"/>
<proteinExistence type="predicted"/>
<protein>
    <submittedName>
        <fullName evidence="2">Putative secreted protein</fullName>
    </submittedName>
</protein>
<accession>A0A2M4CAP0</accession>
<feature type="chain" id="PRO_5014882606" evidence="1">
    <location>
        <begin position="24"/>
        <end position="85"/>
    </location>
</feature>
<evidence type="ECO:0000256" key="1">
    <source>
        <dbReference type="SAM" id="SignalP"/>
    </source>
</evidence>
<evidence type="ECO:0000313" key="2">
    <source>
        <dbReference type="EMBL" id="MBW62393.1"/>
    </source>
</evidence>
<organism evidence="2">
    <name type="scientific">Anopheles marajoara</name>
    <dbReference type="NCBI Taxonomy" id="58244"/>
    <lineage>
        <taxon>Eukaryota</taxon>
        <taxon>Metazoa</taxon>
        <taxon>Ecdysozoa</taxon>
        <taxon>Arthropoda</taxon>
        <taxon>Hexapoda</taxon>
        <taxon>Insecta</taxon>
        <taxon>Pterygota</taxon>
        <taxon>Neoptera</taxon>
        <taxon>Endopterygota</taxon>
        <taxon>Diptera</taxon>
        <taxon>Nematocera</taxon>
        <taxon>Culicoidea</taxon>
        <taxon>Culicidae</taxon>
        <taxon>Anophelinae</taxon>
        <taxon>Anopheles</taxon>
    </lineage>
</organism>
<name>A0A2M4CAP0_9DIPT</name>